<proteinExistence type="predicted"/>
<dbReference type="Proteomes" id="UP001168877">
    <property type="component" value="Unassembled WGS sequence"/>
</dbReference>
<name>A0AA39VWI4_ACESA</name>
<protein>
    <submittedName>
        <fullName evidence="1">Uncharacterized protein</fullName>
    </submittedName>
</protein>
<dbReference type="AlphaFoldDB" id="A0AA39VWI4"/>
<reference evidence="1" key="2">
    <citation type="submission" date="2023-06" db="EMBL/GenBank/DDBJ databases">
        <authorList>
            <person name="Swenson N.G."/>
            <person name="Wegrzyn J.L."/>
            <person name="Mcevoy S.L."/>
        </authorList>
    </citation>
    <scope>NUCLEOTIDE SEQUENCE</scope>
    <source>
        <strain evidence="1">NS2018</strain>
        <tissue evidence="1">Leaf</tissue>
    </source>
</reference>
<accession>A0AA39VWI4</accession>
<keyword evidence="2" id="KW-1185">Reference proteome</keyword>
<sequence length="218" mass="25196">MGRIENIPIEDVEKDKFDEDPMLLLFHNDFSVFLPNLLKSKTLKTLKVGPCSFKNLSSLSLGFKSLTTLQLSIVSIEYDSDNNHQKIIHGCDLFSSCLNLEKLKLFNCTLKNLERLIIKAPRLKFFEFESIVDMQLRFENCSLLDEVKIHCPLPVLIAWRETDYQNQEYFFDMMYTNNGGGLNREKATLLLKFSMGKFVLCCINSDAEEEEAKVVMEQ</sequence>
<organism evidence="1 2">
    <name type="scientific">Acer saccharum</name>
    <name type="common">Sugar maple</name>
    <dbReference type="NCBI Taxonomy" id="4024"/>
    <lineage>
        <taxon>Eukaryota</taxon>
        <taxon>Viridiplantae</taxon>
        <taxon>Streptophyta</taxon>
        <taxon>Embryophyta</taxon>
        <taxon>Tracheophyta</taxon>
        <taxon>Spermatophyta</taxon>
        <taxon>Magnoliopsida</taxon>
        <taxon>eudicotyledons</taxon>
        <taxon>Gunneridae</taxon>
        <taxon>Pentapetalae</taxon>
        <taxon>rosids</taxon>
        <taxon>malvids</taxon>
        <taxon>Sapindales</taxon>
        <taxon>Sapindaceae</taxon>
        <taxon>Hippocastanoideae</taxon>
        <taxon>Acereae</taxon>
        <taxon>Acer</taxon>
    </lineage>
</organism>
<evidence type="ECO:0000313" key="2">
    <source>
        <dbReference type="Proteomes" id="UP001168877"/>
    </source>
</evidence>
<evidence type="ECO:0000313" key="1">
    <source>
        <dbReference type="EMBL" id="KAK0593683.1"/>
    </source>
</evidence>
<dbReference type="Gene3D" id="3.80.10.10">
    <property type="entry name" value="Ribonuclease Inhibitor"/>
    <property type="match status" value="1"/>
</dbReference>
<dbReference type="SUPFAM" id="SSF52058">
    <property type="entry name" value="L domain-like"/>
    <property type="match status" value="1"/>
</dbReference>
<dbReference type="InterPro" id="IPR032675">
    <property type="entry name" value="LRR_dom_sf"/>
</dbReference>
<comment type="caution">
    <text evidence="1">The sequence shown here is derived from an EMBL/GenBank/DDBJ whole genome shotgun (WGS) entry which is preliminary data.</text>
</comment>
<dbReference type="EMBL" id="JAUESC010000369">
    <property type="protein sequence ID" value="KAK0593683.1"/>
    <property type="molecule type" value="Genomic_DNA"/>
</dbReference>
<gene>
    <name evidence="1" type="ORF">LWI29_022127</name>
</gene>
<reference evidence="1" key="1">
    <citation type="journal article" date="2022" name="Plant J.">
        <title>Strategies of tolerance reflected in two North American maple genomes.</title>
        <authorList>
            <person name="McEvoy S.L."/>
            <person name="Sezen U.U."/>
            <person name="Trouern-Trend A."/>
            <person name="McMahon S.M."/>
            <person name="Schaberg P.G."/>
            <person name="Yang J."/>
            <person name="Wegrzyn J.L."/>
            <person name="Swenson N.G."/>
        </authorList>
    </citation>
    <scope>NUCLEOTIDE SEQUENCE</scope>
    <source>
        <strain evidence="1">NS2018</strain>
    </source>
</reference>